<feature type="transmembrane region" description="Helical" evidence="1">
    <location>
        <begin position="179"/>
        <end position="199"/>
    </location>
</feature>
<evidence type="ECO:0000256" key="1">
    <source>
        <dbReference type="SAM" id="Phobius"/>
    </source>
</evidence>
<proteinExistence type="predicted"/>
<dbReference type="GO" id="GO:0006508">
    <property type="term" value="P:proteolysis"/>
    <property type="evidence" value="ECO:0007669"/>
    <property type="project" value="UniProtKB-KW"/>
</dbReference>
<sequence length="289" mass="30591">MADTNHVRDAVRTARLRRFRFPVLAIAFFAVMLANAGVNQLVSPVALLALPVGIGVAVAMVTGYRRLSQVVEQRSAVPEVDTRGMWSGLLRGAAVGAGLFVTLMLLIAMFGGWQDMSWGSVWGFIATAGTTASVAVVEEVLFRGILFRIMQEHLGTVITLVTSSVLFGLTHLLNENATVWGAISIALSGGALTGAAYVATGSLWLPIGVHFAWNLTHAGIFGVAISGSAEAPRSLLHTTLSGPSPLTGGTFGPEASLIALLICLVPTVVLLRRAVREGRIQPRRWRAKA</sequence>
<evidence type="ECO:0000313" key="3">
    <source>
        <dbReference type="EMBL" id="NRN66442.1"/>
    </source>
</evidence>
<dbReference type="InterPro" id="IPR003675">
    <property type="entry name" value="Rce1/LyrA-like_dom"/>
</dbReference>
<evidence type="ECO:0000259" key="2">
    <source>
        <dbReference type="Pfam" id="PF02517"/>
    </source>
</evidence>
<dbReference type="PANTHER" id="PTHR39430">
    <property type="entry name" value="MEMBRANE-ASSOCIATED PROTEASE-RELATED"/>
    <property type="match status" value="1"/>
</dbReference>
<dbReference type="PANTHER" id="PTHR39430:SF1">
    <property type="entry name" value="PROTEASE"/>
    <property type="match status" value="1"/>
</dbReference>
<protein>
    <submittedName>
        <fullName evidence="3">CAAX amino terminal protease self-immunity</fullName>
    </submittedName>
</protein>
<comment type="caution">
    <text evidence="3">The sequence shown here is derived from an EMBL/GenBank/DDBJ whole genome shotgun (WGS) entry which is preliminary data.</text>
</comment>
<dbReference type="Pfam" id="PF02517">
    <property type="entry name" value="Rce1-like"/>
    <property type="match status" value="1"/>
</dbReference>
<organism evidence="3 4">
    <name type="scientific">Kibdelosporangium persicum</name>
    <dbReference type="NCBI Taxonomy" id="2698649"/>
    <lineage>
        <taxon>Bacteria</taxon>
        <taxon>Bacillati</taxon>
        <taxon>Actinomycetota</taxon>
        <taxon>Actinomycetes</taxon>
        <taxon>Pseudonocardiales</taxon>
        <taxon>Pseudonocardiaceae</taxon>
        <taxon>Kibdelosporangium</taxon>
    </lineage>
</organism>
<feature type="transmembrane region" description="Helical" evidence="1">
    <location>
        <begin position="211"/>
        <end position="229"/>
    </location>
</feature>
<reference evidence="3 4" key="1">
    <citation type="submission" date="2020-01" db="EMBL/GenBank/DDBJ databases">
        <title>Kibdelosporangium persica a novel Actinomycetes from a hot desert in Iran.</title>
        <authorList>
            <person name="Safaei N."/>
            <person name="Zaburannyi N."/>
            <person name="Mueller R."/>
            <person name="Wink J."/>
        </authorList>
    </citation>
    <scope>NUCLEOTIDE SEQUENCE [LARGE SCALE GENOMIC DNA]</scope>
    <source>
        <strain evidence="3 4">4NS15</strain>
    </source>
</reference>
<feature type="transmembrane region" description="Helical" evidence="1">
    <location>
        <begin position="119"/>
        <end position="142"/>
    </location>
</feature>
<keyword evidence="1" id="KW-0472">Membrane</keyword>
<keyword evidence="3" id="KW-0645">Protease</keyword>
<dbReference type="EMBL" id="JAAATY010000010">
    <property type="protein sequence ID" value="NRN66442.1"/>
    <property type="molecule type" value="Genomic_DNA"/>
</dbReference>
<feature type="transmembrane region" description="Helical" evidence="1">
    <location>
        <begin position="255"/>
        <end position="275"/>
    </location>
</feature>
<evidence type="ECO:0000313" key="4">
    <source>
        <dbReference type="Proteomes" id="UP000763557"/>
    </source>
</evidence>
<accession>A0ABX2F5B5</accession>
<dbReference type="Proteomes" id="UP000763557">
    <property type="component" value="Unassembled WGS sequence"/>
</dbReference>
<keyword evidence="3" id="KW-0378">Hydrolase</keyword>
<feature type="transmembrane region" description="Helical" evidence="1">
    <location>
        <begin position="44"/>
        <end position="64"/>
    </location>
</feature>
<keyword evidence="1" id="KW-1133">Transmembrane helix</keyword>
<name>A0ABX2F5B5_9PSEU</name>
<feature type="transmembrane region" description="Helical" evidence="1">
    <location>
        <begin position="21"/>
        <end position="38"/>
    </location>
</feature>
<dbReference type="GO" id="GO:0008233">
    <property type="term" value="F:peptidase activity"/>
    <property type="evidence" value="ECO:0007669"/>
    <property type="project" value="UniProtKB-KW"/>
</dbReference>
<keyword evidence="4" id="KW-1185">Reference proteome</keyword>
<feature type="transmembrane region" description="Helical" evidence="1">
    <location>
        <begin position="154"/>
        <end position="173"/>
    </location>
</feature>
<gene>
    <name evidence="3" type="ORF">GC106_36670</name>
</gene>
<keyword evidence="1" id="KW-0812">Transmembrane</keyword>
<feature type="transmembrane region" description="Helical" evidence="1">
    <location>
        <begin position="93"/>
        <end position="113"/>
    </location>
</feature>
<feature type="domain" description="CAAX prenyl protease 2/Lysostaphin resistance protein A-like" evidence="2">
    <location>
        <begin position="124"/>
        <end position="215"/>
    </location>
</feature>